<dbReference type="Pfam" id="PF00874">
    <property type="entry name" value="PRD"/>
    <property type="match status" value="1"/>
</dbReference>
<reference evidence="8" key="1">
    <citation type="journal article" date="2019" name="Int. J. Syst. Evol. Microbiol.">
        <title>The Global Catalogue of Microorganisms (GCM) 10K type strain sequencing project: providing services to taxonomists for standard genome sequencing and annotation.</title>
        <authorList>
            <consortium name="The Broad Institute Genomics Platform"/>
            <consortium name="The Broad Institute Genome Sequencing Center for Infectious Disease"/>
            <person name="Wu L."/>
            <person name="Ma J."/>
        </authorList>
    </citation>
    <scope>NUCLEOTIDE SEQUENCE [LARGE SCALE GENOMIC DNA]</scope>
    <source>
        <strain evidence="8">CCM 8933</strain>
    </source>
</reference>
<dbReference type="PROSITE" id="PS51094">
    <property type="entry name" value="PTS_EIIA_TYPE_2"/>
    <property type="match status" value="1"/>
</dbReference>
<feature type="coiled-coil region" evidence="4">
    <location>
        <begin position="109"/>
        <end position="136"/>
    </location>
</feature>
<evidence type="ECO:0000259" key="6">
    <source>
        <dbReference type="PROSITE" id="PS51372"/>
    </source>
</evidence>
<evidence type="ECO:0000256" key="4">
    <source>
        <dbReference type="SAM" id="Coils"/>
    </source>
</evidence>
<evidence type="ECO:0000259" key="5">
    <source>
        <dbReference type="PROSITE" id="PS51094"/>
    </source>
</evidence>
<dbReference type="InterPro" id="IPR011608">
    <property type="entry name" value="PRD"/>
</dbReference>
<evidence type="ECO:0000313" key="8">
    <source>
        <dbReference type="Proteomes" id="UP001596282"/>
    </source>
</evidence>
<name>A0ABW1S1L9_9LACO</name>
<dbReference type="Gene3D" id="1.10.10.10">
    <property type="entry name" value="Winged helix-like DNA-binding domain superfamily/Winged helix DNA-binding domain"/>
    <property type="match status" value="1"/>
</dbReference>
<dbReference type="EMBL" id="JBHSSC010000037">
    <property type="protein sequence ID" value="MFC6181352.1"/>
    <property type="molecule type" value="Genomic_DNA"/>
</dbReference>
<keyword evidence="8" id="KW-1185">Reference proteome</keyword>
<dbReference type="PROSITE" id="PS51372">
    <property type="entry name" value="PRD_2"/>
    <property type="match status" value="1"/>
</dbReference>
<evidence type="ECO:0000256" key="2">
    <source>
        <dbReference type="ARBA" id="ARBA00023015"/>
    </source>
</evidence>
<keyword evidence="3" id="KW-0804">Transcription</keyword>
<dbReference type="RefSeq" id="WP_137628930.1">
    <property type="nucleotide sequence ID" value="NZ_BJDJ01000014.1"/>
</dbReference>
<dbReference type="SUPFAM" id="SSF55804">
    <property type="entry name" value="Phoshotransferase/anion transport protein"/>
    <property type="match status" value="1"/>
</dbReference>
<dbReference type="Gene3D" id="3.40.930.10">
    <property type="entry name" value="Mannitol-specific EII, Chain A"/>
    <property type="match status" value="1"/>
</dbReference>
<dbReference type="InterPro" id="IPR036388">
    <property type="entry name" value="WH-like_DNA-bd_sf"/>
</dbReference>
<gene>
    <name evidence="7" type="ORF">ACFP5Y_08975</name>
</gene>
<accession>A0ABW1S1L9</accession>
<dbReference type="InterPro" id="IPR050661">
    <property type="entry name" value="BglG_antiterminators"/>
</dbReference>
<dbReference type="Pfam" id="PF00359">
    <property type="entry name" value="PTS_EIIA_2"/>
    <property type="match status" value="1"/>
</dbReference>
<protein>
    <submittedName>
        <fullName evidence="7">BglG family transcription antiterminator</fullName>
    </submittedName>
</protein>
<sequence length="618" mass="71487">MNSQYLRLLSFFIVNDSVTMNELIAAEHVSERTMNKYIQQLNEELNGAAQVREKQRRYYLQVDDYQQLAKLQTGHLKKSLDFNDANKRYAYIMKRLFQSEDYITLDDLADELTISKTTLNRDLKQLRQMLACYDAEIYSMTNNGIKLMLYDAYQAPIIVDHFIYDYFDLQKAVATDWLERLNRCCHQLGLDASIIKALRRNLIGLSFSIKSGHRITSKIPHFHRLWHLSGNVSCLVDVLSAGFTSDINDSELDYLMSPLAFKANSLLADELIESRLAVNAQLFQTIKQQSELNSTLNFEHMYDQIKYHFLFLINRTIFHVQTNQLLPSNLFEKYPIAYDLAQTTLKVLDDYIGISVDSAEMGYLVLYFEMELEDRKNAGQPSFEVAIVGQVGSSVVKFIQHQLDEIFEDEVVVTVFATAQQLNANYGHYLLIFSDRPIEYSDPTTPVVRISAAFRTNELRGKLQVSLVEKAILNGNCEFDFWHFDHKLPYLEAVKTMIQARIKDHSLNAEFMKSWQQREQQGSSVFENGIAIPHVIDSSKHQRILLQIGVFDRRTKYQDRDVQVIFLIGIPKELNHDLNKVLSQIYDLIFLIASNSNIYQGLLNYDNQQTLTQITEGI</sequence>
<feature type="domain" description="PTS EIIA type-2" evidence="5">
    <location>
        <begin position="466"/>
        <end position="618"/>
    </location>
</feature>
<dbReference type="SUPFAM" id="SSF63520">
    <property type="entry name" value="PTS-regulatory domain, PRD"/>
    <property type="match status" value="1"/>
</dbReference>
<keyword evidence="2" id="KW-0805">Transcription regulation</keyword>
<keyword evidence="1" id="KW-0677">Repeat</keyword>
<evidence type="ECO:0000256" key="1">
    <source>
        <dbReference type="ARBA" id="ARBA00022737"/>
    </source>
</evidence>
<dbReference type="Pfam" id="PF08279">
    <property type="entry name" value="HTH_11"/>
    <property type="match status" value="1"/>
</dbReference>
<dbReference type="PANTHER" id="PTHR30185">
    <property type="entry name" value="CRYPTIC BETA-GLUCOSIDE BGL OPERON ANTITERMINATOR"/>
    <property type="match status" value="1"/>
</dbReference>
<dbReference type="InterPro" id="IPR013196">
    <property type="entry name" value="HTH_11"/>
</dbReference>
<comment type="caution">
    <text evidence="7">The sequence shown here is derived from an EMBL/GenBank/DDBJ whole genome shotgun (WGS) entry which is preliminary data.</text>
</comment>
<dbReference type="PANTHER" id="PTHR30185:SF18">
    <property type="entry name" value="TRANSCRIPTIONAL REGULATOR MTLR"/>
    <property type="match status" value="1"/>
</dbReference>
<dbReference type="InterPro" id="IPR036634">
    <property type="entry name" value="PRD_sf"/>
</dbReference>
<feature type="domain" description="PRD" evidence="6">
    <location>
        <begin position="270"/>
        <end position="378"/>
    </location>
</feature>
<organism evidence="7 8">
    <name type="scientific">Lactiplantibacillus daowaiensis</name>
    <dbReference type="NCBI Taxonomy" id="2559918"/>
    <lineage>
        <taxon>Bacteria</taxon>
        <taxon>Bacillati</taxon>
        <taxon>Bacillota</taxon>
        <taxon>Bacilli</taxon>
        <taxon>Lactobacillales</taxon>
        <taxon>Lactobacillaceae</taxon>
        <taxon>Lactiplantibacillus</taxon>
    </lineage>
</organism>
<dbReference type="InterPro" id="IPR002178">
    <property type="entry name" value="PTS_EIIA_type-2_dom"/>
</dbReference>
<keyword evidence="4" id="KW-0175">Coiled coil</keyword>
<evidence type="ECO:0000256" key="3">
    <source>
        <dbReference type="ARBA" id="ARBA00023163"/>
    </source>
</evidence>
<evidence type="ECO:0000313" key="7">
    <source>
        <dbReference type="EMBL" id="MFC6181352.1"/>
    </source>
</evidence>
<dbReference type="Gene3D" id="1.10.1790.10">
    <property type="entry name" value="PRD domain"/>
    <property type="match status" value="1"/>
</dbReference>
<dbReference type="Proteomes" id="UP001596282">
    <property type="component" value="Unassembled WGS sequence"/>
</dbReference>
<dbReference type="InterPro" id="IPR016152">
    <property type="entry name" value="PTrfase/Anion_transptr"/>
</dbReference>
<dbReference type="InterPro" id="IPR036390">
    <property type="entry name" value="WH_DNA-bd_sf"/>
</dbReference>
<dbReference type="SUPFAM" id="SSF46785">
    <property type="entry name" value="Winged helix' DNA-binding domain"/>
    <property type="match status" value="1"/>
</dbReference>
<proteinExistence type="predicted"/>